<dbReference type="PANTHER" id="PTHR43094">
    <property type="entry name" value="AMINOTRANSFERASE"/>
    <property type="match status" value="1"/>
</dbReference>
<keyword evidence="7" id="KW-1185">Reference proteome</keyword>
<dbReference type="FunFam" id="3.40.640.10:FF:000014">
    <property type="entry name" value="Adenosylmethionine-8-amino-7-oxononanoate aminotransferase, probable"/>
    <property type="match status" value="1"/>
</dbReference>
<evidence type="ECO:0000256" key="5">
    <source>
        <dbReference type="RuleBase" id="RU003560"/>
    </source>
</evidence>
<organism evidence="6 7">
    <name type="scientific">Nocardia seriolae</name>
    <dbReference type="NCBI Taxonomy" id="37332"/>
    <lineage>
        <taxon>Bacteria</taxon>
        <taxon>Bacillati</taxon>
        <taxon>Actinomycetota</taxon>
        <taxon>Actinomycetes</taxon>
        <taxon>Mycobacteriales</taxon>
        <taxon>Nocardiaceae</taxon>
        <taxon>Nocardia</taxon>
    </lineage>
</organism>
<name>A0ABC9YT02_9NOCA</name>
<dbReference type="InterPro" id="IPR015421">
    <property type="entry name" value="PyrdxlP-dep_Trfase_major"/>
</dbReference>
<accession>A0ABC9YT02</accession>
<proteinExistence type="inferred from homology"/>
<evidence type="ECO:0000256" key="2">
    <source>
        <dbReference type="ARBA" id="ARBA00022576"/>
    </source>
</evidence>
<keyword evidence="2" id="KW-0032">Aminotransferase</keyword>
<dbReference type="Gene3D" id="3.90.1150.10">
    <property type="entry name" value="Aspartate Aminotransferase, domain 1"/>
    <property type="match status" value="1"/>
</dbReference>
<evidence type="ECO:0000313" key="6">
    <source>
        <dbReference type="EMBL" id="GAP28440.1"/>
    </source>
</evidence>
<dbReference type="AlphaFoldDB" id="A0ABC9YT02"/>
<comment type="similarity">
    <text evidence="1 5">Belongs to the class-III pyridoxal-phosphate-dependent aminotransferase family.</text>
</comment>
<comment type="caution">
    <text evidence="6">The sequence shown here is derived from an EMBL/GenBank/DDBJ whole genome shotgun (WGS) entry which is preliminary data.</text>
</comment>
<keyword evidence="3" id="KW-0808">Transferase</keyword>
<evidence type="ECO:0000313" key="7">
    <source>
        <dbReference type="Proteomes" id="UP000037179"/>
    </source>
</evidence>
<dbReference type="Pfam" id="PF00202">
    <property type="entry name" value="Aminotran_3"/>
    <property type="match status" value="1"/>
</dbReference>
<reference evidence="7" key="1">
    <citation type="submission" date="2015-07" db="EMBL/GenBank/DDBJ databases">
        <title>Nocardia seriolae U-1 whole genome shotgun sequence.</title>
        <authorList>
            <person name="Imajoh M."/>
            <person name="Fukumoto Y."/>
            <person name="Sukeda M."/>
            <person name="Yamane J."/>
            <person name="Yamasaki K."/>
            <person name="Shimizu M."/>
            <person name="Ohnishi K."/>
            <person name="Oshima S."/>
        </authorList>
    </citation>
    <scope>NUCLEOTIDE SEQUENCE [LARGE SCALE GENOMIC DNA]</scope>
    <source>
        <strain evidence="7">U-1</strain>
    </source>
</reference>
<dbReference type="PANTHER" id="PTHR43094:SF1">
    <property type="entry name" value="AMINOTRANSFERASE CLASS-III"/>
    <property type="match status" value="1"/>
</dbReference>
<protein>
    <submittedName>
        <fullName evidence="6">Adenosylmethionine-8-amino-7-oxononanoate transaminase</fullName>
    </submittedName>
</protein>
<dbReference type="GO" id="GO:0008483">
    <property type="term" value="F:transaminase activity"/>
    <property type="evidence" value="ECO:0007669"/>
    <property type="project" value="UniProtKB-KW"/>
</dbReference>
<keyword evidence="4 5" id="KW-0663">Pyridoxal phosphate</keyword>
<gene>
    <name evidence="6" type="ORF">NSK11_contig00036-0029</name>
</gene>
<dbReference type="PROSITE" id="PS00600">
    <property type="entry name" value="AA_TRANSFER_CLASS_3"/>
    <property type="match status" value="1"/>
</dbReference>
<sequence>MCDNGEVGARGHRRGARYVEESPMTITTDADLTTPQAGRIIQDNLWMHFTQQGPGAGAETPVIVRGEGAYIFDDQGRRYLDGLAGLFAVQVGHGRRELAEAASRQMLELGYFPLWGYATPPALALAERLAAAAPGDINRVFFTVSGGESVETAWKLIRQYFKLTGKPTKHKVISRSMAYHGTSMGALSITGIPGAKADFEPLVPSTQRVPNTNFYRATEHADDYAAYGRWAADRIEEAILFEGPETVAAVFLEPVQNTGGCFVPPPGYFQRVREICDRHDVLLVSDEVICAFGRLGYDFGAKKFGYQPDIITTAKGLTSGYAALGAVLVSERIYEPFGKGATFMHGSTYGGHPVSCAVAMANLDIMENEDLYGHVRANESAFRTTLEKLYDLPIVGEVRGSGYFWAVELVKDRATKAKFTDDDAHRILKGHVSEALFEAGLHCRADDRAEPVIQLAPPLICGQSHFDEMEQALRYALTGAMKLI</sequence>
<dbReference type="InterPro" id="IPR049704">
    <property type="entry name" value="Aminotrans_3_PPA_site"/>
</dbReference>
<dbReference type="Gene3D" id="3.40.640.10">
    <property type="entry name" value="Type I PLP-dependent aspartate aminotransferase-like (Major domain)"/>
    <property type="match status" value="1"/>
</dbReference>
<dbReference type="NCBIfam" id="NF005102">
    <property type="entry name" value="PRK06541.1"/>
    <property type="match status" value="1"/>
</dbReference>
<dbReference type="InterPro" id="IPR015422">
    <property type="entry name" value="PyrdxlP-dep_Trfase_small"/>
</dbReference>
<dbReference type="Proteomes" id="UP000037179">
    <property type="component" value="Unassembled WGS sequence"/>
</dbReference>
<evidence type="ECO:0000256" key="1">
    <source>
        <dbReference type="ARBA" id="ARBA00008954"/>
    </source>
</evidence>
<dbReference type="InterPro" id="IPR015424">
    <property type="entry name" value="PyrdxlP-dep_Trfase"/>
</dbReference>
<dbReference type="SUPFAM" id="SSF53383">
    <property type="entry name" value="PLP-dependent transferases"/>
    <property type="match status" value="1"/>
</dbReference>
<dbReference type="InterPro" id="IPR005814">
    <property type="entry name" value="Aminotrans_3"/>
</dbReference>
<evidence type="ECO:0000256" key="4">
    <source>
        <dbReference type="ARBA" id="ARBA00022898"/>
    </source>
</evidence>
<dbReference type="EMBL" id="BBYQ01000036">
    <property type="protein sequence ID" value="GAP28440.1"/>
    <property type="molecule type" value="Genomic_DNA"/>
</dbReference>
<reference evidence="6 7" key="2">
    <citation type="journal article" date="2016" name="Genome Announc.">
        <title>Draft Genome Sequence of Erythromycin- and Oxytetracycline-Sensitive Nocardia seriolae Strain U-1 (NBRC 110359).</title>
        <authorList>
            <person name="Imajoh M."/>
            <person name="Sukeda M."/>
            <person name="Shimizu M."/>
            <person name="Yamane J."/>
            <person name="Ohnishi K."/>
            <person name="Oshima S."/>
        </authorList>
    </citation>
    <scope>NUCLEOTIDE SEQUENCE [LARGE SCALE GENOMIC DNA]</scope>
    <source>
        <strain evidence="6 7">U-1</strain>
    </source>
</reference>
<dbReference type="CDD" id="cd00610">
    <property type="entry name" value="OAT_like"/>
    <property type="match status" value="1"/>
</dbReference>
<evidence type="ECO:0000256" key="3">
    <source>
        <dbReference type="ARBA" id="ARBA00022679"/>
    </source>
</evidence>